<dbReference type="AlphaFoldDB" id="A0A6D2L4C4"/>
<dbReference type="PANTHER" id="PTHR31286:SF162">
    <property type="entry name" value="DUF4283 DOMAIN-CONTAINING PROTEIN-RELATED"/>
    <property type="match status" value="1"/>
</dbReference>
<dbReference type="InterPro" id="IPR040256">
    <property type="entry name" value="At4g02000-like"/>
</dbReference>
<dbReference type="OrthoDB" id="1029220at2759"/>
<dbReference type="EMBL" id="CACVBM020001784">
    <property type="protein sequence ID" value="CAA7059634.1"/>
    <property type="molecule type" value="Genomic_DNA"/>
</dbReference>
<evidence type="ECO:0000313" key="4">
    <source>
        <dbReference type="Proteomes" id="UP000467841"/>
    </source>
</evidence>
<comment type="caution">
    <text evidence="3">The sequence shown here is derived from an EMBL/GenBank/DDBJ whole genome shotgun (WGS) entry which is preliminary data.</text>
</comment>
<feature type="domain" description="Zinc knuckle CX2CX4HX4C" evidence="2">
    <location>
        <begin position="70"/>
        <end position="96"/>
    </location>
</feature>
<name>A0A6D2L4C4_9BRAS</name>
<feature type="region of interest" description="Disordered" evidence="1">
    <location>
        <begin position="103"/>
        <end position="163"/>
    </location>
</feature>
<dbReference type="InterPro" id="IPR025836">
    <property type="entry name" value="Zn_knuckle_CX2CX4HX4C"/>
</dbReference>
<keyword evidence="4" id="KW-1185">Reference proteome</keyword>
<feature type="compositionally biased region" description="Basic and acidic residues" evidence="1">
    <location>
        <begin position="142"/>
        <end position="155"/>
    </location>
</feature>
<dbReference type="PANTHER" id="PTHR31286">
    <property type="entry name" value="GLYCINE-RICH CELL WALL STRUCTURAL PROTEIN 1.8-LIKE"/>
    <property type="match status" value="1"/>
</dbReference>
<reference evidence="3" key="1">
    <citation type="submission" date="2020-01" db="EMBL/GenBank/DDBJ databases">
        <authorList>
            <person name="Mishra B."/>
        </authorList>
    </citation>
    <scope>NUCLEOTIDE SEQUENCE [LARGE SCALE GENOMIC DNA]</scope>
</reference>
<evidence type="ECO:0000256" key="1">
    <source>
        <dbReference type="SAM" id="MobiDB-lite"/>
    </source>
</evidence>
<sequence length="189" mass="21496">MAFGDRMLVLKRWTPEMDEFDLNTISFWMQICGIPLIFLTRNVINHITSTLGPVKVVDFNPEAAAAVELVRVKFKYERLRGFCEVCGCLTHDTGACVVVEDLPEAGDDDDNDNNGDDANGDDEDHHVHIPNPFMQHLNQHQMQDDGGHNEDHQEPAGDEAMPEDMDDMRAADFYMTPYELVQPIMKHKH</sequence>
<organism evidence="3 4">
    <name type="scientific">Microthlaspi erraticum</name>
    <dbReference type="NCBI Taxonomy" id="1685480"/>
    <lineage>
        <taxon>Eukaryota</taxon>
        <taxon>Viridiplantae</taxon>
        <taxon>Streptophyta</taxon>
        <taxon>Embryophyta</taxon>
        <taxon>Tracheophyta</taxon>
        <taxon>Spermatophyta</taxon>
        <taxon>Magnoliopsida</taxon>
        <taxon>eudicotyledons</taxon>
        <taxon>Gunneridae</taxon>
        <taxon>Pentapetalae</taxon>
        <taxon>rosids</taxon>
        <taxon>malvids</taxon>
        <taxon>Brassicales</taxon>
        <taxon>Brassicaceae</taxon>
        <taxon>Coluteocarpeae</taxon>
        <taxon>Microthlaspi</taxon>
    </lineage>
</organism>
<feature type="compositionally biased region" description="Acidic residues" evidence="1">
    <location>
        <begin position="103"/>
        <end position="122"/>
    </location>
</feature>
<dbReference type="Proteomes" id="UP000467841">
    <property type="component" value="Unassembled WGS sequence"/>
</dbReference>
<dbReference type="Pfam" id="PF14392">
    <property type="entry name" value="zf-CCHC_4"/>
    <property type="match status" value="1"/>
</dbReference>
<accession>A0A6D2L4C4</accession>
<protein>
    <recommendedName>
        <fullName evidence="2">Zinc knuckle CX2CX4HX4C domain-containing protein</fullName>
    </recommendedName>
</protein>
<proteinExistence type="predicted"/>
<evidence type="ECO:0000259" key="2">
    <source>
        <dbReference type="Pfam" id="PF14392"/>
    </source>
</evidence>
<evidence type="ECO:0000313" key="3">
    <source>
        <dbReference type="EMBL" id="CAA7059634.1"/>
    </source>
</evidence>
<gene>
    <name evidence="3" type="ORF">MERR_LOCUS46870</name>
</gene>